<evidence type="ECO:0000313" key="6">
    <source>
        <dbReference type="EMBL" id="ERJ91676.1"/>
    </source>
</evidence>
<evidence type="ECO:0000256" key="2">
    <source>
        <dbReference type="ARBA" id="ARBA00022630"/>
    </source>
</evidence>
<dbReference type="EMBL" id="AWVH01000044">
    <property type="protein sequence ID" value="ERJ91676.1"/>
    <property type="molecule type" value="Genomic_DNA"/>
</dbReference>
<feature type="domain" description="FMN hydroxy acid dehydrogenase" evidence="5">
    <location>
        <begin position="1"/>
        <end position="290"/>
    </location>
</feature>
<dbReference type="Pfam" id="PF01070">
    <property type="entry name" value="FMN_dh"/>
    <property type="match status" value="1"/>
</dbReference>
<sequence length="290" mass="31685">MGGFSNNINFQLNCAAWDNLNTNGPFALSDAPLPSVRLAPITGAVENIGYTTEQSFYFDMIEAADKAGVKLSIGDGYPDIKLQSGIRAVQKRQLTNPMAQAAVFIKPYPNERIFERLEWSYSVAEIIGIDIDSYNILTMRRLVQLEKKTAAKLIELKRRVHIPFALKGIFTAQDVDLVKQVKPDIVVISNHGGRVENRIGSTAEFLAEYGVVLKNQCKELWVDGGIRKLRDIQAAGAWGVAQVMVGRPFITALCSAGAKGVESAVKNLYSPHEGSQTLPLSADSAAFLTV</sequence>
<reference evidence="6 7" key="1">
    <citation type="submission" date="2013-08" db="EMBL/GenBank/DDBJ databases">
        <authorList>
            <person name="Weinstock G."/>
            <person name="Sodergren E."/>
            <person name="Wylie T."/>
            <person name="Fulton L."/>
            <person name="Fulton R."/>
            <person name="Fronick C."/>
            <person name="O'Laughlin M."/>
            <person name="Godfrey J."/>
            <person name="Miner T."/>
            <person name="Herter B."/>
            <person name="Appelbaum E."/>
            <person name="Cordes M."/>
            <person name="Lek S."/>
            <person name="Wollam A."/>
            <person name="Pepin K.H."/>
            <person name="Palsikar V.B."/>
            <person name="Mitreva M."/>
            <person name="Wilson R.K."/>
        </authorList>
    </citation>
    <scope>NUCLEOTIDE SEQUENCE [LARGE SCALE GENOMIC DNA]</scope>
    <source>
        <strain evidence="6 7">ATCC 700332</strain>
    </source>
</reference>
<comment type="cofactor">
    <cofactor evidence="1">
        <name>FMN</name>
        <dbReference type="ChEBI" id="CHEBI:58210"/>
    </cofactor>
</comment>
<dbReference type="Gene3D" id="3.20.20.70">
    <property type="entry name" value="Aldolase class I"/>
    <property type="match status" value="1"/>
</dbReference>
<accession>A0ABN0NWG1</accession>
<dbReference type="SUPFAM" id="SSF51395">
    <property type="entry name" value="FMN-linked oxidoreductases"/>
    <property type="match status" value="1"/>
</dbReference>
<evidence type="ECO:0000256" key="3">
    <source>
        <dbReference type="ARBA" id="ARBA00022643"/>
    </source>
</evidence>
<dbReference type="Proteomes" id="UP000016649">
    <property type="component" value="Unassembled WGS sequence"/>
</dbReference>
<gene>
    <name evidence="6" type="ORF">HMPREF9193_02131</name>
</gene>
<dbReference type="PROSITE" id="PS51349">
    <property type="entry name" value="FMN_HYDROXY_ACID_DH_2"/>
    <property type="match status" value="1"/>
</dbReference>
<comment type="caution">
    <text evidence="6">The sequence shown here is derived from an EMBL/GenBank/DDBJ whole genome shotgun (WGS) entry which is preliminary data.</text>
</comment>
<keyword evidence="2" id="KW-0285">Flavoprotein</keyword>
<evidence type="ECO:0000313" key="7">
    <source>
        <dbReference type="Proteomes" id="UP000016649"/>
    </source>
</evidence>
<dbReference type="PANTHER" id="PTHR10578">
    <property type="entry name" value="S -2-HYDROXY-ACID OXIDASE-RELATED"/>
    <property type="match status" value="1"/>
</dbReference>
<keyword evidence="7" id="KW-1185">Reference proteome</keyword>
<evidence type="ECO:0000259" key="5">
    <source>
        <dbReference type="PROSITE" id="PS51349"/>
    </source>
</evidence>
<name>A0ABN0NWG1_TRELE</name>
<dbReference type="InterPro" id="IPR013785">
    <property type="entry name" value="Aldolase_TIM"/>
</dbReference>
<dbReference type="InterPro" id="IPR037396">
    <property type="entry name" value="FMN_HAD"/>
</dbReference>
<evidence type="ECO:0000256" key="1">
    <source>
        <dbReference type="ARBA" id="ARBA00001917"/>
    </source>
</evidence>
<protein>
    <submittedName>
        <fullName evidence="6">Dehydrogenase, FMN-dependent</fullName>
    </submittedName>
</protein>
<proteinExistence type="predicted"/>
<organism evidence="6 7">
    <name type="scientific">Treponema lecithinolyticum ATCC 700332</name>
    <dbReference type="NCBI Taxonomy" id="1321815"/>
    <lineage>
        <taxon>Bacteria</taxon>
        <taxon>Pseudomonadati</taxon>
        <taxon>Spirochaetota</taxon>
        <taxon>Spirochaetia</taxon>
        <taxon>Spirochaetales</taxon>
        <taxon>Treponemataceae</taxon>
        <taxon>Treponema</taxon>
    </lineage>
</organism>
<dbReference type="PANTHER" id="PTHR10578:SF107">
    <property type="entry name" value="2-HYDROXYACID OXIDASE 1"/>
    <property type="match status" value="1"/>
</dbReference>
<dbReference type="InterPro" id="IPR000262">
    <property type="entry name" value="FMN-dep_DH"/>
</dbReference>
<keyword evidence="4" id="KW-0560">Oxidoreductase</keyword>
<evidence type="ECO:0000256" key="4">
    <source>
        <dbReference type="ARBA" id="ARBA00023002"/>
    </source>
</evidence>
<keyword evidence="3" id="KW-0288">FMN</keyword>